<organism evidence="2 3">
    <name type="scientific">Chlorobium limicola (strain DSM 245 / NBRC 103803 / 6330)</name>
    <dbReference type="NCBI Taxonomy" id="290315"/>
    <lineage>
        <taxon>Bacteria</taxon>
        <taxon>Pseudomonadati</taxon>
        <taxon>Chlorobiota</taxon>
        <taxon>Chlorobiia</taxon>
        <taxon>Chlorobiales</taxon>
        <taxon>Chlorobiaceae</taxon>
        <taxon>Chlorobium/Pelodictyon group</taxon>
        <taxon>Chlorobium</taxon>
    </lineage>
</organism>
<dbReference type="HOGENOM" id="CLU_032781_0_0_10"/>
<evidence type="ECO:0000259" key="1">
    <source>
        <dbReference type="Pfam" id="PF09706"/>
    </source>
</evidence>
<reference evidence="2 3" key="1">
    <citation type="submission" date="2008-05" db="EMBL/GenBank/DDBJ databases">
        <title>Complete sequence of Chlorobium limicola DSM 245.</title>
        <authorList>
            <consortium name="US DOE Joint Genome Institute"/>
            <person name="Lucas S."/>
            <person name="Copeland A."/>
            <person name="Lapidus A."/>
            <person name="Glavina del Rio T."/>
            <person name="Dalin E."/>
            <person name="Tice H."/>
            <person name="Bruce D."/>
            <person name="Goodwin L."/>
            <person name="Pitluck S."/>
            <person name="Schmutz J."/>
            <person name="Larimer F."/>
            <person name="Land M."/>
            <person name="Hauser L."/>
            <person name="Kyrpides N."/>
            <person name="Ovchinnikova G."/>
            <person name="Zhao F."/>
            <person name="Li T."/>
            <person name="Liu Z."/>
            <person name="Overmann J."/>
            <person name="Bryant D.A."/>
            <person name="Richardson P."/>
        </authorList>
    </citation>
    <scope>NUCLEOTIDE SEQUENCE [LARGE SCALE GENOMIC DNA]</scope>
    <source>
        <strain evidence="3">DSM 245 / NBRC 103803 / 6330</strain>
    </source>
</reference>
<dbReference type="EMBL" id="CP001097">
    <property type="protein sequence ID" value="ACD89534.1"/>
    <property type="molecule type" value="Genomic_DNA"/>
</dbReference>
<gene>
    <name evidence="2" type="ordered locus">Clim_0441</name>
</gene>
<dbReference type="eggNOG" id="ENOG502Z8CM">
    <property type="taxonomic scope" value="Bacteria"/>
</dbReference>
<evidence type="ECO:0000313" key="3">
    <source>
        <dbReference type="Proteomes" id="UP000008841"/>
    </source>
</evidence>
<evidence type="ECO:0000313" key="2">
    <source>
        <dbReference type="EMBL" id="ACD89534.1"/>
    </source>
</evidence>
<dbReference type="InterPro" id="IPR010180">
    <property type="entry name" value="CRISPR-assoc_prot_CXXC-CXXC"/>
</dbReference>
<name>B3EG01_CHLL2</name>
<feature type="domain" description="CRISPR-associated protein CXXC-CXXC" evidence="1">
    <location>
        <begin position="96"/>
        <end position="157"/>
    </location>
</feature>
<dbReference type="InterPro" id="IPR019121">
    <property type="entry name" value="CRISPR-assoc_CXXC-CXXC_dom"/>
</dbReference>
<dbReference type="Proteomes" id="UP000008841">
    <property type="component" value="Chromosome"/>
</dbReference>
<accession>B3EG01</accession>
<dbReference type="Pfam" id="PF09706">
    <property type="entry name" value="Cas_CXXC_CXXC"/>
    <property type="match status" value="1"/>
</dbReference>
<sequence length="462" mass="53806">MSSLFQYTGNPFVDAGISALTNWCDKKTPQELTEADIKKALPEIANLFSQGAWVKTFYTTFSNGVMVQPSNKGKEREKWLEFIGDLVKELQPLADHGSCVACGCRNAIKIKKEKRGLLRSEVPMASGSLNYYSFASTGADYCGTCAIAIQVSPLVLYRSGGKMILVHSSSEKAMCSWAKMAINEVRSQISLRNYTGCFTENFTNPQNALFRIAKILIQDKDDWKSDPITIRIYYFTNYGQGAELKYYDLPNRVFHFLNEVHHSEELKDWDKIIGSTYFFKKNNSKIYLNTDDKSEEEYKNNNNVIYEGLLKDEWIVKYFYNFLQRKAYAKWELVQLYLKEVRQMDKQRTEVIKRVADEISLVIQRDESHNPKRLWQLERANSYGTFRNVLRLIIKDRIKNGAERPLFSIEDYTERLFPDGALCWRETQDLILFRLYEMLHGWLKERDIVIDEVEENSTTEIE</sequence>
<dbReference type="STRING" id="290315.Clim_0441"/>
<dbReference type="NCBIfam" id="TIGR01908">
    <property type="entry name" value="cas_CXXC_CXXC"/>
    <property type="match status" value="1"/>
</dbReference>
<dbReference type="KEGG" id="cli:Clim_0441"/>
<dbReference type="AlphaFoldDB" id="B3EG01"/>
<protein>
    <submittedName>
        <fullName evidence="2">CRISPR-associated CXXC_CXXC protein Cst1</fullName>
    </submittedName>
</protein>
<dbReference type="OrthoDB" id="1099873at2"/>
<proteinExistence type="predicted"/>
<dbReference type="RefSeq" id="WP_012465415.1">
    <property type="nucleotide sequence ID" value="NC_010803.1"/>
</dbReference>